<dbReference type="Gene3D" id="3.30.70.270">
    <property type="match status" value="1"/>
</dbReference>
<organism evidence="3 4">
    <name type="scientific">Dictyostelium discoideum</name>
    <name type="common">Social amoeba</name>
    <dbReference type="NCBI Taxonomy" id="44689"/>
    <lineage>
        <taxon>Eukaryota</taxon>
        <taxon>Amoebozoa</taxon>
        <taxon>Evosea</taxon>
        <taxon>Eumycetozoa</taxon>
        <taxon>Dictyostelia</taxon>
        <taxon>Dictyosteliales</taxon>
        <taxon>Dictyosteliaceae</taxon>
        <taxon>Dictyostelium</taxon>
    </lineage>
</organism>
<evidence type="ECO:0000259" key="2">
    <source>
        <dbReference type="PROSITE" id="PS50878"/>
    </source>
</evidence>
<feature type="region of interest" description="Disordered" evidence="1">
    <location>
        <begin position="1"/>
        <end position="21"/>
    </location>
</feature>
<dbReference type="Gene3D" id="3.10.10.10">
    <property type="entry name" value="HIV Type 1 Reverse Transcriptase, subunit A, domain 1"/>
    <property type="match status" value="1"/>
</dbReference>
<dbReference type="PROSITE" id="PS50878">
    <property type="entry name" value="RT_POL"/>
    <property type="match status" value="1"/>
</dbReference>
<name>Q54AM3_DICDI</name>
<dbReference type="eggNOG" id="KOG0017">
    <property type="taxonomic scope" value="Eukaryota"/>
</dbReference>
<comment type="caution">
    <text evidence="3">The sequence shown here is derived from an EMBL/GenBank/DDBJ whole genome shotgun (WGS) entry which is preliminary data.</text>
</comment>
<dbReference type="Proteomes" id="UP000002195">
    <property type="component" value="Unassembled WGS sequence"/>
</dbReference>
<dbReference type="Pfam" id="PF00078">
    <property type="entry name" value="RVT_1"/>
    <property type="match status" value="1"/>
</dbReference>
<accession>Q54AM3</accession>
<feature type="region of interest" description="Disordered" evidence="1">
    <location>
        <begin position="51"/>
        <end position="83"/>
    </location>
</feature>
<feature type="compositionally biased region" description="Polar residues" evidence="1">
    <location>
        <begin position="51"/>
        <end position="61"/>
    </location>
</feature>
<dbReference type="PANTHER" id="PTHR31660:SF76">
    <property type="entry name" value="CORE-BINDING (CB) DOMAIN-CONTAINING PROTEIN-RELATED"/>
    <property type="match status" value="1"/>
</dbReference>
<dbReference type="InterPro" id="IPR043502">
    <property type="entry name" value="DNA/RNA_pol_sf"/>
</dbReference>
<dbReference type="VEuPathDB" id="AmoebaDB:DDB_G0294346"/>
<evidence type="ECO:0000313" key="4">
    <source>
        <dbReference type="Proteomes" id="UP000002195"/>
    </source>
</evidence>
<feature type="compositionally biased region" description="Low complexity" evidence="1">
    <location>
        <begin position="274"/>
        <end position="290"/>
    </location>
</feature>
<dbReference type="KEGG" id="ddi:DDB_G0294346"/>
<keyword evidence="4" id="KW-1185">Reference proteome</keyword>
<feature type="domain" description="Reverse transcriptase" evidence="2">
    <location>
        <begin position="368"/>
        <end position="541"/>
    </location>
</feature>
<feature type="region of interest" description="Disordered" evidence="1">
    <location>
        <begin position="273"/>
        <end position="294"/>
    </location>
</feature>
<dbReference type="GeneID" id="3385386"/>
<dbReference type="PaxDb" id="44689-DDB0220064"/>
<dbReference type="SUPFAM" id="SSF56672">
    <property type="entry name" value="DNA/RNA polymerases"/>
    <property type="match status" value="1"/>
</dbReference>
<feature type="compositionally biased region" description="Acidic residues" evidence="1">
    <location>
        <begin position="65"/>
        <end position="75"/>
    </location>
</feature>
<dbReference type="RefSeq" id="XP_628722.1">
    <property type="nucleotide sequence ID" value="XM_628720.1"/>
</dbReference>
<dbReference type="InterPro" id="IPR043128">
    <property type="entry name" value="Rev_trsase/Diguanyl_cyclase"/>
</dbReference>
<protein>
    <recommendedName>
        <fullName evidence="2">Reverse transcriptase domain-containing protein</fullName>
    </recommendedName>
</protein>
<dbReference type="InParanoid" id="Q54AM3"/>
<feature type="non-terminal residue" evidence="3">
    <location>
        <position position="541"/>
    </location>
</feature>
<dbReference type="AlphaFoldDB" id="Q54AM3"/>
<reference evidence="3 4" key="1">
    <citation type="journal article" date="2005" name="Nature">
        <title>The genome of the social amoeba Dictyostelium discoideum.</title>
        <authorList>
            <consortium name="The Dictyostelium discoideum Sequencing Consortium"/>
            <person name="Eichinger L."/>
            <person name="Pachebat J.A."/>
            <person name="Glockner G."/>
            <person name="Rajandream M.A."/>
            <person name="Sucgang R."/>
            <person name="Berriman M."/>
            <person name="Song J."/>
            <person name="Olsen R."/>
            <person name="Szafranski K."/>
            <person name="Xu Q."/>
            <person name="Tunggal B."/>
            <person name="Kummerfeld S."/>
            <person name="Madera M."/>
            <person name="Konfortov B.A."/>
            <person name="Rivero F."/>
            <person name="Bankier A.T."/>
            <person name="Lehmann R."/>
            <person name="Hamlin N."/>
            <person name="Davies R."/>
            <person name="Gaudet P."/>
            <person name="Fey P."/>
            <person name="Pilcher K."/>
            <person name="Chen G."/>
            <person name="Saunders D."/>
            <person name="Sodergren E."/>
            <person name="Davis P."/>
            <person name="Kerhornou A."/>
            <person name="Nie X."/>
            <person name="Hall N."/>
            <person name="Anjard C."/>
            <person name="Hemphill L."/>
            <person name="Bason N."/>
            <person name="Farbrother P."/>
            <person name="Desany B."/>
            <person name="Just E."/>
            <person name="Morio T."/>
            <person name="Rost R."/>
            <person name="Churcher C."/>
            <person name="Cooper J."/>
            <person name="Haydock S."/>
            <person name="van Driessche N."/>
            <person name="Cronin A."/>
            <person name="Goodhead I."/>
            <person name="Muzny D."/>
            <person name="Mourier T."/>
            <person name="Pain A."/>
            <person name="Lu M."/>
            <person name="Harper D."/>
            <person name="Lindsay R."/>
            <person name="Hauser H."/>
            <person name="James K."/>
            <person name="Quiles M."/>
            <person name="Madan Babu M."/>
            <person name="Saito T."/>
            <person name="Buchrieser C."/>
            <person name="Wardroper A."/>
            <person name="Felder M."/>
            <person name="Thangavelu M."/>
            <person name="Johnson D."/>
            <person name="Knights A."/>
            <person name="Loulseged H."/>
            <person name="Mungall K."/>
            <person name="Oliver K."/>
            <person name="Price C."/>
            <person name="Quail M.A."/>
            <person name="Urushihara H."/>
            <person name="Hernandez J."/>
            <person name="Rabbinowitsch E."/>
            <person name="Steffen D."/>
            <person name="Sanders M."/>
            <person name="Ma J."/>
            <person name="Kohara Y."/>
            <person name="Sharp S."/>
            <person name="Simmonds M."/>
            <person name="Spiegler S."/>
            <person name="Tivey A."/>
            <person name="Sugano S."/>
            <person name="White B."/>
            <person name="Walker D."/>
            <person name="Woodward J."/>
            <person name="Winckler T."/>
            <person name="Tanaka Y."/>
            <person name="Shaulsky G."/>
            <person name="Schleicher M."/>
            <person name="Weinstock G."/>
            <person name="Rosenthal A."/>
            <person name="Cox E.C."/>
            <person name="Chisholm R.L."/>
            <person name="Gibbs R."/>
            <person name="Loomis W.F."/>
            <person name="Platzer M."/>
            <person name="Kay R.R."/>
            <person name="Williams J."/>
            <person name="Dear P.H."/>
            <person name="Noegel A.A."/>
            <person name="Barrell B."/>
            <person name="Kuspa A."/>
        </authorList>
    </citation>
    <scope>NUCLEOTIDE SEQUENCE [LARGE SCALE GENOMIC DNA]</scope>
    <source>
        <strain evidence="3 4">AX4</strain>
    </source>
</reference>
<dbReference type="EMBL" id="AAFI02000253">
    <property type="protein sequence ID" value="EAL60309.1"/>
    <property type="molecule type" value="Genomic_DNA"/>
</dbReference>
<dbReference type="PANTHER" id="PTHR31660">
    <property type="entry name" value="GAG-POL POLYPROTEIN-LIKE PROTEIN-RELATED"/>
    <property type="match status" value="1"/>
</dbReference>
<sequence>MSTTVNNNEASSSSTSAFNSSESFDLRMKSMEDQINNLSLAFTRFMKEPMFSSNSRSQPSHDNSDTENEQSEDESSNNVDVPTDYQLSDTLLGQYKHMVNNQGLLVEEECILKKDEISELNKVFNFPSNFQVNVAPFGTPEGITVSSNVKNNDTDLLIVEKRINDSLKPLLLISSMLSSDSSNVDVELISYLTQSAIILAVNAQASLSRVRRNNIAKEIYGSEVLLPIKIKDTPKMFDETETERVRKLAKSIRKNNEAKQSFLKLNYHSKSNVKKSVNSSGNNTTGNSSNKEQEVNLPVGGRLFHHKQVWKELGLPNFCQEVVNGLKIHLLPNFKPMPNPIPISIPEGPKSDCITKEVQDLLLDDAIEQVLPNRYSKRVFYSNVFTVPKPGTNLHRPVLDLKRLNTYINNQSFKMEGIKNLPSMVKQGYYMVKLDIKKAYLHVLVDPQYRDLFRFVWKGSHYRWKTMPFGLSTAPRIFTMLLRHVLRMLRDINVSVIAYLDDLLIVGSTKEEYCCSPRKLAGLKGKLIALKDEVIKLIAFR</sequence>
<dbReference type="HOGENOM" id="CLU_489684_0_0_1"/>
<proteinExistence type="predicted"/>
<dbReference type="FunCoup" id="Q54AM3">
    <property type="interactions" value="10"/>
</dbReference>
<dbReference type="CDD" id="cd03714">
    <property type="entry name" value="RT_DIRS1"/>
    <property type="match status" value="1"/>
</dbReference>
<evidence type="ECO:0000313" key="3">
    <source>
        <dbReference type="EMBL" id="EAL60309.1"/>
    </source>
</evidence>
<dbReference type="dictyBase" id="DDB_G0294346"/>
<gene>
    <name evidence="3" type="ORF">DDB_G0294346</name>
</gene>
<dbReference type="InterPro" id="IPR000477">
    <property type="entry name" value="RT_dom"/>
</dbReference>
<evidence type="ECO:0000256" key="1">
    <source>
        <dbReference type="SAM" id="MobiDB-lite"/>
    </source>
</evidence>